<reference evidence="1 2" key="1">
    <citation type="submission" date="2020-08" db="EMBL/GenBank/DDBJ databases">
        <title>Genomic Encyclopedia of Type Strains, Phase IV (KMG-IV): sequencing the most valuable type-strain genomes for metagenomic binning, comparative biology and taxonomic classification.</title>
        <authorList>
            <person name="Goeker M."/>
        </authorList>
    </citation>
    <scope>NUCLEOTIDE SEQUENCE [LARGE SCALE GENOMIC DNA]</scope>
    <source>
        <strain evidence="1 2">DSM 102235</strain>
    </source>
</reference>
<proteinExistence type="predicted"/>
<sequence length="281" mass="31765">MSDDQIIDHDSWNYSPAELPRQPKITLGPIYGVLPFTGVRSPGVPTKHLSPIGPPLAADPEAPFRVRRSHLQKMELGKSRGSSRLSFVTRLHRRAVMQEFWCASMEEAEVKKNLAAHPDVLNFKEQFTRIDFVGLDGDASYTKIDIHVLLASGEEVLVSVKYDEKARRQSYLAEVANIASQCSRDVADRIVVLSRYSFHPAWRDCAEKIHYARRGWDPEADRIVLEAANDLPPRFTLDRLIEASRLDNRAWRAAVRLIGDGDIRKHPLDRFESGLVCEVAA</sequence>
<gene>
    <name evidence="1" type="ORF">GGQ68_004366</name>
</gene>
<keyword evidence="2" id="KW-1185">Reference proteome</keyword>
<dbReference type="AlphaFoldDB" id="A0A7W6DS67"/>
<evidence type="ECO:0000313" key="1">
    <source>
        <dbReference type="EMBL" id="MBB3988012.1"/>
    </source>
</evidence>
<comment type="caution">
    <text evidence="1">The sequence shown here is derived from an EMBL/GenBank/DDBJ whole genome shotgun (WGS) entry which is preliminary data.</text>
</comment>
<evidence type="ECO:0008006" key="3">
    <source>
        <dbReference type="Google" id="ProtNLM"/>
    </source>
</evidence>
<organism evidence="1 2">
    <name type="scientific">Sagittula marina</name>
    <dbReference type="NCBI Taxonomy" id="943940"/>
    <lineage>
        <taxon>Bacteria</taxon>
        <taxon>Pseudomonadati</taxon>
        <taxon>Pseudomonadota</taxon>
        <taxon>Alphaproteobacteria</taxon>
        <taxon>Rhodobacterales</taxon>
        <taxon>Roseobacteraceae</taxon>
        <taxon>Sagittula</taxon>
    </lineage>
</organism>
<protein>
    <recommendedName>
        <fullName evidence="3">TnsA endonuclease N-terminal domain-containing protein</fullName>
    </recommendedName>
</protein>
<accession>A0A7W6DS67</accession>
<dbReference type="EMBL" id="JACIEJ010000014">
    <property type="protein sequence ID" value="MBB3988012.1"/>
    <property type="molecule type" value="Genomic_DNA"/>
</dbReference>
<dbReference type="Proteomes" id="UP000541426">
    <property type="component" value="Unassembled WGS sequence"/>
</dbReference>
<name>A0A7W6DS67_9RHOB</name>
<dbReference type="RefSeq" id="WP_183969498.1">
    <property type="nucleotide sequence ID" value="NZ_BAABBZ010000055.1"/>
</dbReference>
<evidence type="ECO:0000313" key="2">
    <source>
        <dbReference type="Proteomes" id="UP000541426"/>
    </source>
</evidence>